<accession>A0A1G1VEX7</accession>
<dbReference type="InterPro" id="IPR015947">
    <property type="entry name" value="PUA-like_sf"/>
</dbReference>
<gene>
    <name evidence="1" type="ORF">A3A77_01150</name>
</gene>
<reference evidence="1 2" key="1">
    <citation type="journal article" date="2016" name="Nat. Commun.">
        <title>Thousands of microbial genomes shed light on interconnected biogeochemical processes in an aquifer system.</title>
        <authorList>
            <person name="Anantharaman K."/>
            <person name="Brown C.T."/>
            <person name="Hug L.A."/>
            <person name="Sharon I."/>
            <person name="Castelle C.J."/>
            <person name="Probst A.J."/>
            <person name="Thomas B.C."/>
            <person name="Singh A."/>
            <person name="Wilkins M.J."/>
            <person name="Karaoz U."/>
            <person name="Brodie E.L."/>
            <person name="Williams K.H."/>
            <person name="Hubbard S.S."/>
            <person name="Banfield J.F."/>
        </authorList>
    </citation>
    <scope>NUCLEOTIDE SEQUENCE [LARGE SCALE GENOMIC DNA]</scope>
</reference>
<organism evidence="1 2">
    <name type="scientific">Candidatus Blackburnbacteria bacterium RIFCSPLOWO2_01_FULL_40_20</name>
    <dbReference type="NCBI Taxonomy" id="1797519"/>
    <lineage>
        <taxon>Bacteria</taxon>
        <taxon>Candidatus Blackburniibacteriota</taxon>
    </lineage>
</organism>
<dbReference type="Gene3D" id="2.30.130.40">
    <property type="entry name" value="LON domain-like"/>
    <property type="match status" value="1"/>
</dbReference>
<dbReference type="EMBL" id="MHCC01000007">
    <property type="protein sequence ID" value="OGY13887.1"/>
    <property type="molecule type" value="Genomic_DNA"/>
</dbReference>
<sequence length="107" mass="11944">MISLFSDFNGAQNSYPALVLKKTVVFPTEKISLVLEGEGVSQTITEAHNSDHLVILCFQKNGDRSGIGVIARIMQHWNLTDIPDEVLREINFKFVSRADEALRTALI</sequence>
<proteinExistence type="predicted"/>
<dbReference type="SUPFAM" id="SSF88697">
    <property type="entry name" value="PUA domain-like"/>
    <property type="match status" value="1"/>
</dbReference>
<protein>
    <submittedName>
        <fullName evidence="1">Uncharacterized protein</fullName>
    </submittedName>
</protein>
<name>A0A1G1VEX7_9BACT</name>
<evidence type="ECO:0000313" key="2">
    <source>
        <dbReference type="Proteomes" id="UP000178659"/>
    </source>
</evidence>
<dbReference type="Proteomes" id="UP000178659">
    <property type="component" value="Unassembled WGS sequence"/>
</dbReference>
<dbReference type="InterPro" id="IPR046336">
    <property type="entry name" value="Lon_prtase_N_sf"/>
</dbReference>
<evidence type="ECO:0000313" key="1">
    <source>
        <dbReference type="EMBL" id="OGY13887.1"/>
    </source>
</evidence>
<comment type="caution">
    <text evidence="1">The sequence shown here is derived from an EMBL/GenBank/DDBJ whole genome shotgun (WGS) entry which is preliminary data.</text>
</comment>
<dbReference type="AlphaFoldDB" id="A0A1G1VEX7"/>